<dbReference type="NCBIfam" id="TIGR00543">
    <property type="entry name" value="isochor_syn"/>
    <property type="match status" value="1"/>
</dbReference>
<gene>
    <name evidence="4" type="primary">menF</name>
    <name evidence="6" type="ORF">D8M05_12795</name>
</gene>
<feature type="binding site" evidence="4">
    <location>
        <position position="448"/>
    </location>
    <ligand>
        <name>Mg(2+)</name>
        <dbReference type="ChEBI" id="CHEBI:18420"/>
    </ligand>
</feature>
<comment type="catalytic activity">
    <reaction evidence="1 4">
        <text>chorismate = isochorismate</text>
        <dbReference type="Rhea" id="RHEA:18985"/>
        <dbReference type="ChEBI" id="CHEBI:29748"/>
        <dbReference type="ChEBI" id="CHEBI:29780"/>
        <dbReference type="EC" id="5.4.4.2"/>
    </reaction>
</comment>
<dbReference type="SUPFAM" id="SSF56322">
    <property type="entry name" value="ADC synthase"/>
    <property type="match status" value="1"/>
</dbReference>
<dbReference type="InterPro" id="IPR015890">
    <property type="entry name" value="Chorismate_C"/>
</dbReference>
<keyword evidence="3 4" id="KW-0413">Isomerase</keyword>
<keyword evidence="7" id="KW-1185">Reference proteome</keyword>
<keyword evidence="4" id="KW-0479">Metal-binding</keyword>
<keyword evidence="4" id="KW-0460">Magnesium</keyword>
<sequence length="464" mass="52684">MIDLKHEQVEALLEKSIYGLNNDDFQLVSYTKRINTVNPFQFFEAAKQTEKNRIFWMSSNKEFYLVGIGCASEMMSEKSETRFNETKDKWNNVLNKAVIHNGYEVPGTGIVALGGMSFDPEKQTTTLWENYKASHFVIPEYMLTVYRDTCYLTVNVKVTKNDHPTQLANEIKDMESTLCHETIIEDEILSIINKEEIDALQWKETVRKATDEIKKASADKIVLAREMRLTFNRRANIGLILQNLLESQPNSYIFAFEQGEDCFVGATPERLVKLENARLFSTCLAGTAPRGKTPEEDSVIRYELLHDEKNLEEHQFVVQMIKAAMEDYCTDLKIPSEPVIYPLRNLQHLYTPVTGILKKGFSIFDIIEKLHPTPALGGSPKDKSLVFIRENEVLDRGWYGAPVGWMDSNNNGEFAVAIRSALVQGDEASLFAGCGVVKDSIPEQEYEETNMKFLPMLSVLGGQA</sequence>
<protein>
    <recommendedName>
        <fullName evidence="4">Isochorismate synthase MenF</fullName>
        <ecNumber evidence="4">5.4.4.2</ecNumber>
    </recommendedName>
    <alternativeName>
        <fullName evidence="4">Isochorismate mutase</fullName>
    </alternativeName>
</protein>
<feature type="active site" description="Proton acceptor" evidence="4">
    <location>
        <position position="220"/>
    </location>
</feature>
<organism evidence="6 7">
    <name type="scientific">Oceanobacillus bengalensis</name>
    <dbReference type="NCBI Taxonomy" id="1435466"/>
    <lineage>
        <taxon>Bacteria</taxon>
        <taxon>Bacillati</taxon>
        <taxon>Bacillota</taxon>
        <taxon>Bacilli</taxon>
        <taxon>Bacillales</taxon>
        <taxon>Bacillaceae</taxon>
        <taxon>Oceanobacillus</taxon>
    </lineage>
</organism>
<dbReference type="GO" id="GO:0000287">
    <property type="term" value="F:magnesium ion binding"/>
    <property type="evidence" value="ECO:0007669"/>
    <property type="project" value="UniProtKB-UniRule"/>
</dbReference>
<comment type="cofactor">
    <cofactor evidence="4">
        <name>Mg(2+)</name>
        <dbReference type="ChEBI" id="CHEBI:18420"/>
    </cofactor>
</comment>
<comment type="similarity">
    <text evidence="2 4">Belongs to the isochorismate synthase family.</text>
</comment>
<dbReference type="EMBL" id="RBZO01000020">
    <property type="protein sequence ID" value="RKQ14506.1"/>
    <property type="molecule type" value="Genomic_DNA"/>
</dbReference>
<name>A0A494YWB6_9BACI</name>
<dbReference type="UniPathway" id="UPA01057">
    <property type="reaction ID" value="UER00163"/>
</dbReference>
<evidence type="ECO:0000256" key="1">
    <source>
        <dbReference type="ARBA" id="ARBA00000799"/>
    </source>
</evidence>
<dbReference type="PANTHER" id="PTHR42839">
    <property type="entry name" value="ISOCHORISMATE SYNTHASE ENTC"/>
    <property type="match status" value="1"/>
</dbReference>
<comment type="pathway">
    <text evidence="4">Quinol/quinone metabolism; 1,4-dihydroxy-2-naphthoate biosynthesis; 1,4-dihydroxy-2-naphthoate from chorismate: step 1/7.</text>
</comment>
<dbReference type="Gene3D" id="3.60.120.10">
    <property type="entry name" value="Anthranilate synthase"/>
    <property type="match status" value="1"/>
</dbReference>
<evidence type="ECO:0000256" key="2">
    <source>
        <dbReference type="ARBA" id="ARBA00005297"/>
    </source>
</evidence>
<dbReference type="UniPathway" id="UPA00079"/>
<dbReference type="GO" id="GO:0009697">
    <property type="term" value="P:salicylic acid biosynthetic process"/>
    <property type="evidence" value="ECO:0007669"/>
    <property type="project" value="TreeGrafter"/>
</dbReference>
<evidence type="ECO:0000313" key="6">
    <source>
        <dbReference type="EMBL" id="RKQ14506.1"/>
    </source>
</evidence>
<feature type="domain" description="Chorismate-utilising enzyme C-terminal" evidence="5">
    <location>
        <begin position="201"/>
        <end position="452"/>
    </location>
</feature>
<dbReference type="EC" id="5.4.4.2" evidence="4"/>
<evidence type="ECO:0000259" key="5">
    <source>
        <dbReference type="Pfam" id="PF00425"/>
    </source>
</evidence>
<dbReference type="OrthoDB" id="9803598at2"/>
<dbReference type="Proteomes" id="UP000281813">
    <property type="component" value="Unassembled WGS sequence"/>
</dbReference>
<dbReference type="GO" id="GO:0009234">
    <property type="term" value="P:menaquinone biosynthetic process"/>
    <property type="evidence" value="ECO:0007669"/>
    <property type="project" value="UniProtKB-UniRule"/>
</dbReference>
<dbReference type="Pfam" id="PF00425">
    <property type="entry name" value="Chorismate_bind"/>
    <property type="match status" value="1"/>
</dbReference>
<evidence type="ECO:0000256" key="3">
    <source>
        <dbReference type="ARBA" id="ARBA00023235"/>
    </source>
</evidence>
<proteinExistence type="inferred from homology"/>
<dbReference type="RefSeq" id="WP_121132405.1">
    <property type="nucleotide sequence ID" value="NZ_JBHUFK010000038.1"/>
</dbReference>
<comment type="pathway">
    <text evidence="4">Quinol/quinone metabolism; menaquinone biosynthesis.</text>
</comment>
<comment type="function">
    <text evidence="4">Catalyzes the conversion of chorismate to isochorismate.</text>
</comment>
<dbReference type="InterPro" id="IPR034681">
    <property type="entry name" value="MenF"/>
</dbReference>
<feature type="active site" description="Proton donor" evidence="4">
    <location>
        <position position="269"/>
    </location>
</feature>
<evidence type="ECO:0000256" key="4">
    <source>
        <dbReference type="HAMAP-Rule" id="MF_01935"/>
    </source>
</evidence>
<dbReference type="InterPro" id="IPR005801">
    <property type="entry name" value="ADC_synthase"/>
</dbReference>
<evidence type="ECO:0000313" key="7">
    <source>
        <dbReference type="Proteomes" id="UP000281813"/>
    </source>
</evidence>
<reference evidence="6 7" key="1">
    <citation type="journal article" date="2015" name="Antonie Van Leeuwenhoek">
        <title>Oceanobacillus bengalensis sp. nov., a bacterium isolated from seawater of the Bay of Bengal.</title>
        <authorList>
            <person name="Yongchang O."/>
            <person name="Xiang W."/>
            <person name="Wang G."/>
        </authorList>
    </citation>
    <scope>NUCLEOTIDE SEQUENCE [LARGE SCALE GENOMIC DNA]</scope>
    <source>
        <strain evidence="6 7">MCCC 1K00260</strain>
    </source>
</reference>
<dbReference type="HAMAP" id="MF_01935">
    <property type="entry name" value="MenF"/>
    <property type="match status" value="1"/>
</dbReference>
<feature type="binding site" evidence="4">
    <location>
        <position position="313"/>
    </location>
    <ligand>
        <name>Mg(2+)</name>
        <dbReference type="ChEBI" id="CHEBI:18420"/>
    </ligand>
</feature>
<comment type="caution">
    <text evidence="6">The sequence shown here is derived from an EMBL/GenBank/DDBJ whole genome shotgun (WGS) entry which is preliminary data.</text>
</comment>
<keyword evidence="4" id="KW-0474">Menaquinone biosynthesis</keyword>
<dbReference type="InterPro" id="IPR004561">
    <property type="entry name" value="IsoChor_synthase"/>
</dbReference>
<accession>A0A494YWB6</accession>
<dbReference type="AlphaFoldDB" id="A0A494YWB6"/>
<dbReference type="PANTHER" id="PTHR42839:SF1">
    <property type="entry name" value="ISOCHORISMATE SYNTHASE MENF"/>
    <property type="match status" value="1"/>
</dbReference>
<dbReference type="GO" id="GO:0008909">
    <property type="term" value="F:isochorismate synthase activity"/>
    <property type="evidence" value="ECO:0007669"/>
    <property type="project" value="UniProtKB-UniRule"/>
</dbReference>